<feature type="domain" description="NADH:quinone oxidoreductase/Mrp antiporter transmembrane" evidence="9">
    <location>
        <begin position="121"/>
        <end position="409"/>
    </location>
</feature>
<proteinExistence type="inferred from homology"/>
<feature type="transmembrane region" description="Helical" evidence="8">
    <location>
        <begin position="68"/>
        <end position="88"/>
    </location>
</feature>
<name>A0ABT9GLY7_9GAMM</name>
<feature type="transmembrane region" description="Helical" evidence="8">
    <location>
        <begin position="6"/>
        <end position="21"/>
    </location>
</feature>
<dbReference type="Pfam" id="PF00361">
    <property type="entry name" value="Proton_antipo_M"/>
    <property type="match status" value="1"/>
</dbReference>
<gene>
    <name evidence="10" type="ORF">Q3O59_02055</name>
</gene>
<dbReference type="PANTHER" id="PTHR42703">
    <property type="entry name" value="NADH DEHYDROGENASE"/>
    <property type="match status" value="1"/>
</dbReference>
<feature type="transmembrane region" description="Helical" evidence="8">
    <location>
        <begin position="362"/>
        <end position="382"/>
    </location>
</feature>
<feature type="transmembrane region" description="Helical" evidence="8">
    <location>
        <begin position="291"/>
        <end position="315"/>
    </location>
</feature>
<feature type="transmembrane region" description="Helical" evidence="8">
    <location>
        <begin position="446"/>
        <end position="469"/>
    </location>
</feature>
<feature type="transmembrane region" description="Helical" evidence="8">
    <location>
        <begin position="156"/>
        <end position="179"/>
    </location>
</feature>
<evidence type="ECO:0000256" key="8">
    <source>
        <dbReference type="SAM" id="Phobius"/>
    </source>
</evidence>
<keyword evidence="5 8" id="KW-1133">Transmembrane helix</keyword>
<dbReference type="InterPro" id="IPR050586">
    <property type="entry name" value="CPA3_Na-H_Antiporter_D"/>
</dbReference>
<evidence type="ECO:0000313" key="10">
    <source>
        <dbReference type="EMBL" id="MDP4527815.1"/>
    </source>
</evidence>
<evidence type="ECO:0000256" key="6">
    <source>
        <dbReference type="ARBA" id="ARBA00023136"/>
    </source>
</evidence>
<evidence type="ECO:0000256" key="2">
    <source>
        <dbReference type="ARBA" id="ARBA00005346"/>
    </source>
</evidence>
<evidence type="ECO:0000256" key="3">
    <source>
        <dbReference type="ARBA" id="ARBA00022475"/>
    </source>
</evidence>
<evidence type="ECO:0000256" key="5">
    <source>
        <dbReference type="ARBA" id="ARBA00022989"/>
    </source>
</evidence>
<feature type="transmembrane region" description="Helical" evidence="8">
    <location>
        <begin position="321"/>
        <end position="341"/>
    </location>
</feature>
<protein>
    <submittedName>
        <fullName evidence="10">Proton-conducting transporter membrane subunit</fullName>
    </submittedName>
</protein>
<accession>A0ABT9GLY7</accession>
<evidence type="ECO:0000313" key="11">
    <source>
        <dbReference type="Proteomes" id="UP001236258"/>
    </source>
</evidence>
<comment type="subcellular location">
    <subcellularLocation>
        <location evidence="1">Cell membrane</location>
        <topology evidence="1">Multi-pass membrane protein</topology>
    </subcellularLocation>
    <subcellularLocation>
        <location evidence="7">Membrane</location>
        <topology evidence="7">Multi-pass membrane protein</topology>
    </subcellularLocation>
</comment>
<feature type="transmembrane region" description="Helical" evidence="8">
    <location>
        <begin position="199"/>
        <end position="221"/>
    </location>
</feature>
<reference evidence="10 11" key="1">
    <citation type="submission" date="2023-08" db="EMBL/GenBank/DDBJ databases">
        <authorList>
            <person name="Joshi A."/>
            <person name="Thite S."/>
        </authorList>
    </citation>
    <scope>NUCLEOTIDE SEQUENCE [LARGE SCALE GENOMIC DNA]</scope>
    <source>
        <strain evidence="10 11">1E1</strain>
    </source>
</reference>
<comment type="caution">
    <text evidence="10">The sequence shown here is derived from an EMBL/GenBank/DDBJ whole genome shotgun (WGS) entry which is preliminary data.</text>
</comment>
<keyword evidence="4 7" id="KW-0812">Transmembrane</keyword>
<feature type="transmembrane region" description="Helical" evidence="8">
    <location>
        <begin position="100"/>
        <end position="119"/>
    </location>
</feature>
<feature type="transmembrane region" description="Helical" evidence="8">
    <location>
        <begin position="125"/>
        <end position="144"/>
    </location>
</feature>
<keyword evidence="3" id="KW-1003">Cell membrane</keyword>
<evidence type="ECO:0000256" key="1">
    <source>
        <dbReference type="ARBA" id="ARBA00004651"/>
    </source>
</evidence>
<keyword evidence="6 8" id="KW-0472">Membrane</keyword>
<comment type="similarity">
    <text evidence="2">Belongs to the CPA3 antiporters (TC 2.A.63) subunit D family.</text>
</comment>
<feature type="transmembrane region" description="Helical" evidence="8">
    <location>
        <begin position="233"/>
        <end position="252"/>
    </location>
</feature>
<feature type="transmembrane region" description="Helical" evidence="8">
    <location>
        <begin position="264"/>
        <end position="284"/>
    </location>
</feature>
<dbReference type="PANTHER" id="PTHR42703:SF1">
    <property type="entry name" value="NA(+)_H(+) ANTIPORTER SUBUNIT D1"/>
    <property type="match status" value="1"/>
</dbReference>
<evidence type="ECO:0000256" key="4">
    <source>
        <dbReference type="ARBA" id="ARBA00022692"/>
    </source>
</evidence>
<dbReference type="InterPro" id="IPR001750">
    <property type="entry name" value="ND/Mrp_TM"/>
</dbReference>
<evidence type="ECO:0000256" key="7">
    <source>
        <dbReference type="RuleBase" id="RU000320"/>
    </source>
</evidence>
<evidence type="ECO:0000259" key="9">
    <source>
        <dbReference type="Pfam" id="PF00361"/>
    </source>
</evidence>
<dbReference type="PRINTS" id="PR01434">
    <property type="entry name" value="NADHDHGNASE5"/>
</dbReference>
<dbReference type="RefSeq" id="WP_305944012.1">
    <property type="nucleotide sequence ID" value="NZ_JAUZVY010000001.1"/>
</dbReference>
<sequence>MSQVLVALALPLLAAVLALYWRRQAAWLVWLAALLNLPLLAVALWQVVTSGSQPLLLSSIETELLHWQLTPLTALLMLLVASIHFLVASYSLSQWRFAGLSLYFWPLAALVQSLFFVLLLSADLLFWYLSLELLGLVAVALVLLGGKKAWQAALRYLLLSLAGSLCFLLGVALLYTQYGSFALSELTLGIVESSADPRLALWLMTLGLMLKAALWPLHWWLPAAHLVAPAAVSALHAGLIIKAPLFLLWMLWSQLATPAIAEVGSVWFLLTGSLALLAGGWSALRAPLPKLMIAHSTVAQLGYGLLALGLMLSLADPALEQAFWLFVMAHGLAKAAAFLAIGEMQLRLGGKRLTTFRGASQTMPLAMFALAVAGGSLIGLPPSGGFLAKWQLLVPLWQQSQYWPVLLVILLGTLLSAGYVFRLVVLAFYRARPRPAGFKAPVLPQWLALMPALLVWGLALFSLPLLHWLGG</sequence>
<organism evidence="10 11">
    <name type="scientific">Alkalimonas delamerensis</name>
    <dbReference type="NCBI Taxonomy" id="265981"/>
    <lineage>
        <taxon>Bacteria</taxon>
        <taxon>Pseudomonadati</taxon>
        <taxon>Pseudomonadota</taxon>
        <taxon>Gammaproteobacteria</taxon>
        <taxon>Alkalimonas</taxon>
    </lineage>
</organism>
<feature type="transmembrane region" description="Helical" evidence="8">
    <location>
        <begin position="28"/>
        <end position="48"/>
    </location>
</feature>
<feature type="transmembrane region" description="Helical" evidence="8">
    <location>
        <begin position="402"/>
        <end position="425"/>
    </location>
</feature>
<dbReference type="EMBL" id="JAUZVY010000001">
    <property type="protein sequence ID" value="MDP4527815.1"/>
    <property type="molecule type" value="Genomic_DNA"/>
</dbReference>
<dbReference type="Proteomes" id="UP001236258">
    <property type="component" value="Unassembled WGS sequence"/>
</dbReference>
<keyword evidence="11" id="KW-1185">Reference proteome</keyword>